<name>A0A0A8ZKB4_ARUDO</name>
<organism evidence="2">
    <name type="scientific">Arundo donax</name>
    <name type="common">Giant reed</name>
    <name type="synonym">Donax arundinaceus</name>
    <dbReference type="NCBI Taxonomy" id="35708"/>
    <lineage>
        <taxon>Eukaryota</taxon>
        <taxon>Viridiplantae</taxon>
        <taxon>Streptophyta</taxon>
        <taxon>Embryophyta</taxon>
        <taxon>Tracheophyta</taxon>
        <taxon>Spermatophyta</taxon>
        <taxon>Magnoliopsida</taxon>
        <taxon>Liliopsida</taxon>
        <taxon>Poales</taxon>
        <taxon>Poaceae</taxon>
        <taxon>PACMAD clade</taxon>
        <taxon>Arundinoideae</taxon>
        <taxon>Arundineae</taxon>
        <taxon>Arundo</taxon>
    </lineage>
</organism>
<sequence length="67" mass="7211">MAKPREFTEDLSAAEAEHGKALGVAKAEHAKAIGVAKAEQAEVLRLTVELQETKSEVEVVRAEVKVL</sequence>
<reference evidence="2" key="1">
    <citation type="submission" date="2014-09" db="EMBL/GenBank/DDBJ databases">
        <authorList>
            <person name="Magalhaes I.L.F."/>
            <person name="Oliveira U."/>
            <person name="Santos F.R."/>
            <person name="Vidigal T.H.D.A."/>
            <person name="Brescovit A.D."/>
            <person name="Santos A.J."/>
        </authorList>
    </citation>
    <scope>NUCLEOTIDE SEQUENCE</scope>
    <source>
        <tissue evidence="2">Shoot tissue taken approximately 20 cm above the soil surface</tissue>
    </source>
</reference>
<dbReference type="AlphaFoldDB" id="A0A0A8ZKB4"/>
<proteinExistence type="predicted"/>
<feature type="coiled-coil region" evidence="1">
    <location>
        <begin position="36"/>
        <end position="63"/>
    </location>
</feature>
<reference evidence="2" key="2">
    <citation type="journal article" date="2015" name="Data Brief">
        <title>Shoot transcriptome of the giant reed, Arundo donax.</title>
        <authorList>
            <person name="Barrero R.A."/>
            <person name="Guerrero F.D."/>
            <person name="Moolhuijzen P."/>
            <person name="Goolsby J.A."/>
            <person name="Tidwell J."/>
            <person name="Bellgard S.E."/>
            <person name="Bellgard M.I."/>
        </authorList>
    </citation>
    <scope>NUCLEOTIDE SEQUENCE</scope>
    <source>
        <tissue evidence="2">Shoot tissue taken approximately 20 cm above the soil surface</tissue>
    </source>
</reference>
<evidence type="ECO:0000313" key="2">
    <source>
        <dbReference type="EMBL" id="JAD39251.1"/>
    </source>
</evidence>
<accession>A0A0A8ZKB4</accession>
<dbReference type="EMBL" id="GBRH01258644">
    <property type="protein sequence ID" value="JAD39251.1"/>
    <property type="molecule type" value="Transcribed_RNA"/>
</dbReference>
<evidence type="ECO:0000256" key="1">
    <source>
        <dbReference type="SAM" id="Coils"/>
    </source>
</evidence>
<protein>
    <submittedName>
        <fullName evidence="2">Uncharacterized protein</fullName>
    </submittedName>
</protein>
<keyword evidence="1" id="KW-0175">Coiled coil</keyword>